<dbReference type="WBParaSite" id="RSKR_0000644650.1">
    <property type="protein sequence ID" value="RSKR_0000644650.1"/>
    <property type="gene ID" value="RSKR_0000644650"/>
</dbReference>
<evidence type="ECO:0000313" key="1">
    <source>
        <dbReference type="Proteomes" id="UP000095286"/>
    </source>
</evidence>
<name>A0AC35U166_9BILA</name>
<organism evidence="1 2">
    <name type="scientific">Rhabditophanes sp. KR3021</name>
    <dbReference type="NCBI Taxonomy" id="114890"/>
    <lineage>
        <taxon>Eukaryota</taxon>
        <taxon>Metazoa</taxon>
        <taxon>Ecdysozoa</taxon>
        <taxon>Nematoda</taxon>
        <taxon>Chromadorea</taxon>
        <taxon>Rhabditida</taxon>
        <taxon>Tylenchina</taxon>
        <taxon>Panagrolaimomorpha</taxon>
        <taxon>Strongyloidoidea</taxon>
        <taxon>Alloionematidae</taxon>
        <taxon>Rhabditophanes</taxon>
    </lineage>
</organism>
<dbReference type="Proteomes" id="UP000095286">
    <property type="component" value="Unplaced"/>
</dbReference>
<sequence>MNEKPISIFKIRCYMFFGGIFGIHRFCLNQFAEAFILLSTGGGFLIGLFYDTFSIRGIVQDINNKIINRELLFDKEKQKSTSSLNNFVNNLIFCTMLPFFLQSIYVFWMGFLFVFLKLQLNADDEYRISTSIFIAFGTAFALYIYGNTGGKRRNFFSAWCGTFSMSFLLHAALGITPFQTLFLLSIFGSALNKMFQKMEPINILTKKDETRPLNATNFYLWTAIFIVLVVSLNTVTSETILNVPVKVGFGGNAERVRTLLFNAITGQHATKNRKFFLYGQDVSYMPKLQANKNKHWLIKTKQTRMTSTIIAFIVDYLRTTSYKTTLSHTNNFNINLYPDPFIWTVNRMFLIQTFDGDALLTDKEVSKNCANYRAQANNVKLDKTVKQDFKILNILQCCDIFENLFRKSFMKTN</sequence>
<protein>
    <submittedName>
        <fullName evidence="2">TM2 domain-containing protein</fullName>
    </submittedName>
</protein>
<accession>A0AC35U166</accession>
<evidence type="ECO:0000313" key="2">
    <source>
        <dbReference type="WBParaSite" id="RSKR_0000644650.1"/>
    </source>
</evidence>
<reference evidence="2" key="1">
    <citation type="submission" date="2016-11" db="UniProtKB">
        <authorList>
            <consortium name="WormBaseParasite"/>
        </authorList>
    </citation>
    <scope>IDENTIFICATION</scope>
    <source>
        <strain evidence="2">KR3021</strain>
    </source>
</reference>
<proteinExistence type="predicted"/>